<dbReference type="Proteomes" id="UP001054126">
    <property type="component" value="Chromosome 12"/>
</dbReference>
<sequence length="1009" mass="116937">MERGRPAGRRNNDLMSTWREGNSRNDSSDNHQFWSNIENQYFSNFDKRIITTFEDHIKCTDYICNKIKNKKIKKEIFQNIKCQKSSVKIKLNINDKKSEKKKNGVENISQYMFQNNQFLNNTPFGQESLINQNNNQFLIDPKNDIRNYKTNRNPLINDKQYIGNVDHINNIENMININHMDNRFRDYSTMFRNETCFIDCMPMAGNNLLLNTMHNNLKIEKNESNYPDDMNKNTNISSISNTNETNDIKQTNLNHADSSDNKNINTQFGSTDTDANMFNSSIDNSDKNIVINNLNTDNSNDLIQHEHTEKSNSPNINDQTNVNEIDNSENKNHDINVNDSNTENNTDVTNNNELPKSNDNECSGNSNDNDNNNVDTLDKSENDDNAKGSEINDLQNGSEKNNTPVSNRSQNETFLSSENKNDVIENVVMTSNSNEDNDKKNDNDVSDSVSLINKEDTTDDLSNTHNLSNDLNNCDPCNNNIIEYSSIKNEENLNPNNTMSYEMRNMNSEDVMENINNTTNAKGMDSSFISNIDNNDNNYFPPFNNSFKQFNNNTYPNSMNNPYDNKIKTNMNIYPMSMNNFNRDMYSSNGIQAPNMYPNMYQNNKSDKIEVDNNQNDSSKKSSIGSISTNTANINNDSLKILYQYGNKGMVKMDNIPLGNNNFGINEENMLFMNKNMTIYNNGIPGDIINGSNKSLAFNDMINFNREMQNLKNNNFYPNGYYNFNEMGNYQNAMAFDKYSNDKYFQKLKSDKSKNKRKNGTKMRKHNQTDEQENQYNFGQEKTHTRLRSSRNDGKFFNPFLNKKYDGVGRLPYIHNTPIPNGLHISIYVPKNYDFSENNEKPSIYDNKIEHVETENNCDKITDNLDNPDVNPLNNTNQVCDTKKTSEQEDTYEIETLARLLTEITLGDKKFLSNRHITMEDKERCYKCFLDELKNYNTLPIILGNILPYWNKQKNNNLVYKIKNLRTNNAKPKYIPIQSVNKVLARKKIKKKKILKKKKKKKKKKNKKK</sequence>
<feature type="region of interest" description="Disordered" evidence="1">
    <location>
        <begin position="609"/>
        <end position="629"/>
    </location>
</feature>
<organism evidence="2 3">
    <name type="scientific">Plasmodium yoelii yoelii</name>
    <dbReference type="NCBI Taxonomy" id="73239"/>
    <lineage>
        <taxon>Eukaryota</taxon>
        <taxon>Sar</taxon>
        <taxon>Alveolata</taxon>
        <taxon>Apicomplexa</taxon>
        <taxon>Aconoidasida</taxon>
        <taxon>Haemosporida</taxon>
        <taxon>Plasmodiidae</taxon>
        <taxon>Plasmodium</taxon>
        <taxon>Plasmodium (Vinckeia)</taxon>
    </lineage>
</organism>
<gene>
    <name evidence="2" type="ORF">Py17XNL_001204963</name>
</gene>
<evidence type="ECO:0000313" key="2">
    <source>
        <dbReference type="EMBL" id="WBY59077.1"/>
    </source>
</evidence>
<reference evidence="2" key="1">
    <citation type="submission" date="2023-01" db="EMBL/GenBank/DDBJ databases">
        <title>Long-Read Genome Assembly and Gene Model Annotations for the Rodent Malaria Parasite Plasmodium yoelii 17XNL.</title>
        <authorList>
            <person name="Mitchell G.J."/>
            <person name="Sebastian A."/>
            <person name="Albert I."/>
            <person name="Lindner S.E."/>
        </authorList>
    </citation>
    <scope>NUCLEOTIDE SEQUENCE</scope>
    <source>
        <strain evidence="2">17XNL clone 1.1</strain>
    </source>
</reference>
<dbReference type="EMBL" id="CP115536">
    <property type="protein sequence ID" value="WBY59077.1"/>
    <property type="molecule type" value="Genomic_DNA"/>
</dbReference>
<feature type="region of interest" description="Disordered" evidence="1">
    <location>
        <begin position="222"/>
        <end position="271"/>
    </location>
</feature>
<dbReference type="AlphaFoldDB" id="A0AAE9WS66"/>
<name>A0AAE9WS66_PLAYO</name>
<proteinExistence type="predicted"/>
<feature type="compositionally biased region" description="Basic residues" evidence="1">
    <location>
        <begin position="754"/>
        <end position="766"/>
    </location>
</feature>
<feature type="compositionally biased region" description="Low complexity" evidence="1">
    <location>
        <begin position="232"/>
        <end position="245"/>
    </location>
</feature>
<feature type="compositionally biased region" description="Low complexity" evidence="1">
    <location>
        <begin position="337"/>
        <end position="353"/>
    </location>
</feature>
<accession>A0AAE9WS66</accession>
<feature type="compositionally biased region" description="Polar residues" evidence="1">
    <location>
        <begin position="311"/>
        <end position="325"/>
    </location>
</feature>
<protein>
    <submittedName>
        <fullName evidence="2">PHD finger protein PHD1</fullName>
    </submittedName>
</protein>
<feature type="compositionally biased region" description="Basic and acidic residues" evidence="1">
    <location>
        <begin position="376"/>
        <end position="387"/>
    </location>
</feature>
<feature type="region of interest" description="Disordered" evidence="1">
    <location>
        <begin position="748"/>
        <end position="791"/>
    </location>
</feature>
<feature type="compositionally biased region" description="Polar residues" evidence="1">
    <location>
        <begin position="392"/>
        <end position="418"/>
    </location>
</feature>
<feature type="compositionally biased region" description="Polar residues" evidence="1">
    <location>
        <begin position="249"/>
        <end position="271"/>
    </location>
</feature>
<feature type="region of interest" description="Disordered" evidence="1">
    <location>
        <begin position="306"/>
        <end position="421"/>
    </location>
</feature>
<feature type="region of interest" description="Disordered" evidence="1">
    <location>
        <begin position="1"/>
        <end position="30"/>
    </location>
</feature>
<feature type="region of interest" description="Disordered" evidence="1">
    <location>
        <begin position="990"/>
        <end position="1009"/>
    </location>
</feature>
<evidence type="ECO:0000256" key="1">
    <source>
        <dbReference type="SAM" id="MobiDB-lite"/>
    </source>
</evidence>
<feature type="compositionally biased region" description="Low complexity" evidence="1">
    <location>
        <begin position="360"/>
        <end position="373"/>
    </location>
</feature>
<evidence type="ECO:0000313" key="3">
    <source>
        <dbReference type="Proteomes" id="UP001054126"/>
    </source>
</evidence>